<dbReference type="Pfam" id="PF14246">
    <property type="entry name" value="TetR_C_7"/>
    <property type="match status" value="1"/>
</dbReference>
<organism evidence="6 7">
    <name type="scientific">Novosphingobium soli</name>
    <dbReference type="NCBI Taxonomy" id="574956"/>
    <lineage>
        <taxon>Bacteria</taxon>
        <taxon>Pseudomonadati</taxon>
        <taxon>Pseudomonadota</taxon>
        <taxon>Alphaproteobacteria</taxon>
        <taxon>Sphingomonadales</taxon>
        <taxon>Sphingomonadaceae</taxon>
        <taxon>Novosphingobium</taxon>
    </lineage>
</organism>
<dbReference type="SUPFAM" id="SSF46689">
    <property type="entry name" value="Homeodomain-like"/>
    <property type="match status" value="1"/>
</dbReference>
<dbReference type="InterPro" id="IPR001647">
    <property type="entry name" value="HTH_TetR"/>
</dbReference>
<dbReference type="PRINTS" id="PR00455">
    <property type="entry name" value="HTHTETR"/>
</dbReference>
<dbReference type="InterPro" id="IPR039536">
    <property type="entry name" value="TetR_C_Proteobacteria"/>
</dbReference>
<sequence length="206" mass="23112">MAERIGKRELNKARKRAQIVRLASRMFLDESYATTTMSAIADALGGSKATLWAHFSAKEELFAAVVDLHVETFSSDIDEVLTGQAFSVPALRRACLRFIDCLLRENSVLLYRLVMSEGDRFPEVKETFYTRGPAKLRACITDFFATRFHRTEALRLTQIVVSAVTGYRSDVLLRPSRSTRAQHEAFVDSLLELIAWPCGDDGAKTS</sequence>
<dbReference type="RefSeq" id="WP_379486939.1">
    <property type="nucleotide sequence ID" value="NZ_JBHLWK010000010.1"/>
</dbReference>
<dbReference type="InterPro" id="IPR050109">
    <property type="entry name" value="HTH-type_TetR-like_transc_reg"/>
</dbReference>
<dbReference type="Pfam" id="PF00440">
    <property type="entry name" value="TetR_N"/>
    <property type="match status" value="1"/>
</dbReference>
<evidence type="ECO:0000313" key="6">
    <source>
        <dbReference type="EMBL" id="MFC0204184.1"/>
    </source>
</evidence>
<keyword evidence="3" id="KW-0804">Transcription</keyword>
<dbReference type="PROSITE" id="PS50977">
    <property type="entry name" value="HTH_TETR_2"/>
    <property type="match status" value="1"/>
</dbReference>
<evidence type="ECO:0000259" key="5">
    <source>
        <dbReference type="PROSITE" id="PS50977"/>
    </source>
</evidence>
<keyword evidence="7" id="KW-1185">Reference proteome</keyword>
<evidence type="ECO:0000256" key="1">
    <source>
        <dbReference type="ARBA" id="ARBA00023015"/>
    </source>
</evidence>
<dbReference type="InterPro" id="IPR009057">
    <property type="entry name" value="Homeodomain-like_sf"/>
</dbReference>
<accession>A0ABV6CTX6</accession>
<evidence type="ECO:0000256" key="2">
    <source>
        <dbReference type="ARBA" id="ARBA00023125"/>
    </source>
</evidence>
<dbReference type="Proteomes" id="UP001589798">
    <property type="component" value="Unassembled WGS sequence"/>
</dbReference>
<evidence type="ECO:0000313" key="7">
    <source>
        <dbReference type="Proteomes" id="UP001589798"/>
    </source>
</evidence>
<dbReference type="PANTHER" id="PTHR30055">
    <property type="entry name" value="HTH-TYPE TRANSCRIPTIONAL REGULATOR RUTR"/>
    <property type="match status" value="1"/>
</dbReference>
<dbReference type="PANTHER" id="PTHR30055:SF234">
    <property type="entry name" value="HTH-TYPE TRANSCRIPTIONAL REGULATOR BETI"/>
    <property type="match status" value="1"/>
</dbReference>
<keyword evidence="1" id="KW-0805">Transcription regulation</keyword>
<comment type="caution">
    <text evidence="6">The sequence shown here is derived from an EMBL/GenBank/DDBJ whole genome shotgun (WGS) entry which is preliminary data.</text>
</comment>
<feature type="domain" description="HTH tetR-type" evidence="5">
    <location>
        <begin position="13"/>
        <end position="73"/>
    </location>
</feature>
<dbReference type="EMBL" id="JBHLWK010000010">
    <property type="protein sequence ID" value="MFC0204184.1"/>
    <property type="molecule type" value="Genomic_DNA"/>
</dbReference>
<feature type="DNA-binding region" description="H-T-H motif" evidence="4">
    <location>
        <begin position="36"/>
        <end position="55"/>
    </location>
</feature>
<evidence type="ECO:0000256" key="3">
    <source>
        <dbReference type="ARBA" id="ARBA00023163"/>
    </source>
</evidence>
<reference evidence="6 7" key="1">
    <citation type="submission" date="2024-09" db="EMBL/GenBank/DDBJ databases">
        <authorList>
            <person name="Sun Q."/>
            <person name="Mori K."/>
        </authorList>
    </citation>
    <scope>NUCLEOTIDE SEQUENCE [LARGE SCALE GENOMIC DNA]</scope>
    <source>
        <strain evidence="6 7">CCM 7706</strain>
    </source>
</reference>
<proteinExistence type="predicted"/>
<keyword evidence="2 4" id="KW-0238">DNA-binding</keyword>
<evidence type="ECO:0000256" key="4">
    <source>
        <dbReference type="PROSITE-ProRule" id="PRU00335"/>
    </source>
</evidence>
<dbReference type="Gene3D" id="1.10.357.10">
    <property type="entry name" value="Tetracycline Repressor, domain 2"/>
    <property type="match status" value="1"/>
</dbReference>
<gene>
    <name evidence="6" type="ORF">ACFFJC_07830</name>
</gene>
<protein>
    <submittedName>
        <fullName evidence="6">TetR/AcrR family transcriptional regulator</fullName>
    </submittedName>
</protein>
<name>A0ABV6CTX6_9SPHN</name>